<evidence type="ECO:0000313" key="1">
    <source>
        <dbReference type="EMBL" id="GAG82343.1"/>
    </source>
</evidence>
<name>X1BDY9_9ZZZZ</name>
<organism evidence="1">
    <name type="scientific">marine sediment metagenome</name>
    <dbReference type="NCBI Taxonomy" id="412755"/>
    <lineage>
        <taxon>unclassified sequences</taxon>
        <taxon>metagenomes</taxon>
        <taxon>ecological metagenomes</taxon>
    </lineage>
</organism>
<feature type="non-terminal residue" evidence="1">
    <location>
        <position position="52"/>
    </location>
</feature>
<comment type="caution">
    <text evidence="1">The sequence shown here is derived from an EMBL/GenBank/DDBJ whole genome shotgun (WGS) entry which is preliminary data.</text>
</comment>
<dbReference type="EMBL" id="BART01016488">
    <property type="protein sequence ID" value="GAG82343.1"/>
    <property type="molecule type" value="Genomic_DNA"/>
</dbReference>
<dbReference type="AlphaFoldDB" id="X1BDY9"/>
<sequence>MGAFDGVGYLLPDGEAFTDEYECCMVFVPAKDEYRRAFFGALDYFGTWLAWE</sequence>
<proteinExistence type="predicted"/>
<accession>X1BDY9</accession>
<reference evidence="1" key="1">
    <citation type="journal article" date="2014" name="Front. Microbiol.">
        <title>High frequency of phylogenetically diverse reductive dehalogenase-homologous genes in deep subseafloor sedimentary metagenomes.</title>
        <authorList>
            <person name="Kawai M."/>
            <person name="Futagami T."/>
            <person name="Toyoda A."/>
            <person name="Takaki Y."/>
            <person name="Nishi S."/>
            <person name="Hori S."/>
            <person name="Arai W."/>
            <person name="Tsubouchi T."/>
            <person name="Morono Y."/>
            <person name="Uchiyama I."/>
            <person name="Ito T."/>
            <person name="Fujiyama A."/>
            <person name="Inagaki F."/>
            <person name="Takami H."/>
        </authorList>
    </citation>
    <scope>NUCLEOTIDE SEQUENCE</scope>
    <source>
        <strain evidence="1">Expedition CK06-06</strain>
    </source>
</reference>
<gene>
    <name evidence="1" type="ORF">S01H4_31692</name>
</gene>
<protein>
    <submittedName>
        <fullName evidence="1">Uncharacterized protein</fullName>
    </submittedName>
</protein>